<evidence type="ECO:0000313" key="2">
    <source>
        <dbReference type="EMBL" id="RIH74380.1"/>
    </source>
</evidence>
<name>A0A399DWR7_9DEIN</name>
<dbReference type="Gene3D" id="3.40.50.720">
    <property type="entry name" value="NAD(P)-binding Rossmann-like Domain"/>
    <property type="match status" value="1"/>
</dbReference>
<dbReference type="PANTHER" id="PTHR43677:SF4">
    <property type="entry name" value="QUINONE OXIDOREDUCTASE-LIKE PROTEIN 2"/>
    <property type="match status" value="1"/>
</dbReference>
<dbReference type="Gene3D" id="3.90.180.10">
    <property type="entry name" value="Medium-chain alcohol dehydrogenases, catalytic domain"/>
    <property type="match status" value="1"/>
</dbReference>
<dbReference type="InterPro" id="IPR051397">
    <property type="entry name" value="Zn-ADH-like_protein"/>
</dbReference>
<accession>A0A399DWR7</accession>
<dbReference type="SUPFAM" id="SSF51735">
    <property type="entry name" value="NAD(P)-binding Rossmann-fold domains"/>
    <property type="match status" value="1"/>
</dbReference>
<dbReference type="InterPro" id="IPR020843">
    <property type="entry name" value="ER"/>
</dbReference>
<gene>
    <name evidence="2" type="ORF">Mterra_04082</name>
</gene>
<dbReference type="SMART" id="SM00829">
    <property type="entry name" value="PKS_ER"/>
    <property type="match status" value="1"/>
</dbReference>
<dbReference type="AlphaFoldDB" id="A0A399DWR7"/>
<evidence type="ECO:0000313" key="3">
    <source>
        <dbReference type="Proteomes" id="UP000265715"/>
    </source>
</evidence>
<comment type="caution">
    <text evidence="2">The sequence shown here is derived from an EMBL/GenBank/DDBJ whole genome shotgun (WGS) entry which is preliminary data.</text>
</comment>
<dbReference type="InterPro" id="IPR013149">
    <property type="entry name" value="ADH-like_C"/>
</dbReference>
<dbReference type="Pfam" id="PF00107">
    <property type="entry name" value="ADH_zinc_N"/>
    <property type="match status" value="1"/>
</dbReference>
<keyword evidence="2" id="KW-0560">Oxidoreductase</keyword>
<dbReference type="PANTHER" id="PTHR43677">
    <property type="entry name" value="SHORT-CHAIN DEHYDROGENASE/REDUCTASE"/>
    <property type="match status" value="1"/>
</dbReference>
<dbReference type="EC" id="1.3.1.103" evidence="2"/>
<dbReference type="Proteomes" id="UP000265715">
    <property type="component" value="Unassembled WGS sequence"/>
</dbReference>
<dbReference type="EMBL" id="QXDL01000418">
    <property type="protein sequence ID" value="RIH74380.1"/>
    <property type="molecule type" value="Genomic_DNA"/>
</dbReference>
<keyword evidence="3" id="KW-1185">Reference proteome</keyword>
<dbReference type="GO" id="GO:0102523">
    <property type="term" value="F:2-chloroacrylate reductase activity"/>
    <property type="evidence" value="ECO:0007669"/>
    <property type="project" value="UniProtKB-EC"/>
</dbReference>
<protein>
    <submittedName>
        <fullName evidence="2">2-haloacrylate reductase</fullName>
        <ecNumber evidence="2">1.3.1.103</ecNumber>
    </submittedName>
</protein>
<sequence length="181" mass="18703">MLVQAAGGALGTATVQVARALGLRVVATASSEAKLELARRLGAEVTLLGSRPDLLEAVREATGGHGVDVLVEVVGGAGFAQSLQMLAYRGRLLVVGSASRELAQMQPVSLMKRNQSVMGVWLTPFLADPQALQEATAFLSPLLASGAVRPVVGKVFALENAAEAFAYVTGRHSSGKVVLTP</sequence>
<reference evidence="2 3" key="1">
    <citation type="submission" date="2018-08" db="EMBL/GenBank/DDBJ databases">
        <title>Meiothermus terrae DSM 26712 genome sequencing project.</title>
        <authorList>
            <person name="Da Costa M.S."/>
            <person name="Albuquerque L."/>
            <person name="Raposo P."/>
            <person name="Froufe H.J.C."/>
            <person name="Barroso C.S."/>
            <person name="Egas C."/>
        </authorList>
    </citation>
    <scope>NUCLEOTIDE SEQUENCE [LARGE SCALE GENOMIC DNA]</scope>
    <source>
        <strain evidence="2 3">DSM 26712</strain>
    </source>
</reference>
<proteinExistence type="predicted"/>
<evidence type="ECO:0000259" key="1">
    <source>
        <dbReference type="SMART" id="SM00829"/>
    </source>
</evidence>
<feature type="domain" description="Enoyl reductase (ER)" evidence="1">
    <location>
        <begin position="2"/>
        <end position="179"/>
    </location>
</feature>
<organism evidence="2 3">
    <name type="scientific">Calidithermus terrae</name>
    <dbReference type="NCBI Taxonomy" id="1408545"/>
    <lineage>
        <taxon>Bacteria</taxon>
        <taxon>Thermotogati</taxon>
        <taxon>Deinococcota</taxon>
        <taxon>Deinococci</taxon>
        <taxon>Thermales</taxon>
        <taxon>Thermaceae</taxon>
        <taxon>Calidithermus</taxon>
    </lineage>
</organism>
<dbReference type="InterPro" id="IPR036291">
    <property type="entry name" value="NAD(P)-bd_dom_sf"/>
</dbReference>